<dbReference type="InterPro" id="IPR002935">
    <property type="entry name" value="SAM_O-MeTrfase"/>
</dbReference>
<dbReference type="GO" id="GO:0008757">
    <property type="term" value="F:S-adenosylmethionine-dependent methyltransferase activity"/>
    <property type="evidence" value="ECO:0007669"/>
    <property type="project" value="TreeGrafter"/>
</dbReference>
<evidence type="ECO:0000313" key="4">
    <source>
        <dbReference type="EMBL" id="VAW50190.1"/>
    </source>
</evidence>
<dbReference type="Gene3D" id="3.40.50.150">
    <property type="entry name" value="Vaccinia Virus protein VP39"/>
    <property type="match status" value="1"/>
</dbReference>
<dbReference type="PANTHER" id="PTHR10509:SF14">
    <property type="entry name" value="CAFFEOYL-COA O-METHYLTRANSFERASE 3-RELATED"/>
    <property type="match status" value="1"/>
</dbReference>
<dbReference type="GO" id="GO:0032259">
    <property type="term" value="P:methylation"/>
    <property type="evidence" value="ECO:0007669"/>
    <property type="project" value="UniProtKB-KW"/>
</dbReference>
<dbReference type="SUPFAM" id="SSF53335">
    <property type="entry name" value="S-adenosyl-L-methionine-dependent methyltransferases"/>
    <property type="match status" value="1"/>
</dbReference>
<reference evidence="4" key="1">
    <citation type="submission" date="2018-06" db="EMBL/GenBank/DDBJ databases">
        <authorList>
            <person name="Zhirakovskaya E."/>
        </authorList>
    </citation>
    <scope>NUCLEOTIDE SEQUENCE</scope>
</reference>
<protein>
    <submittedName>
        <fullName evidence="4">O-methyltransferase family protein [C1]</fullName>
    </submittedName>
</protein>
<dbReference type="EMBL" id="UOFD01000008">
    <property type="protein sequence ID" value="VAW50190.1"/>
    <property type="molecule type" value="Genomic_DNA"/>
</dbReference>
<evidence type="ECO:0000256" key="2">
    <source>
        <dbReference type="ARBA" id="ARBA00022679"/>
    </source>
</evidence>
<keyword evidence="3" id="KW-0949">S-adenosyl-L-methionine</keyword>
<dbReference type="InterPro" id="IPR050362">
    <property type="entry name" value="Cation-dep_OMT"/>
</dbReference>
<keyword evidence="1 4" id="KW-0489">Methyltransferase</keyword>
<evidence type="ECO:0000256" key="3">
    <source>
        <dbReference type="ARBA" id="ARBA00022691"/>
    </source>
</evidence>
<accession>A0A3B0WCP7</accession>
<organism evidence="4">
    <name type="scientific">hydrothermal vent metagenome</name>
    <dbReference type="NCBI Taxonomy" id="652676"/>
    <lineage>
        <taxon>unclassified sequences</taxon>
        <taxon>metagenomes</taxon>
        <taxon>ecological metagenomes</taxon>
    </lineage>
</organism>
<gene>
    <name evidence="4" type="ORF">MNBD_GAMMA06-2199</name>
</gene>
<dbReference type="InterPro" id="IPR029063">
    <property type="entry name" value="SAM-dependent_MTases_sf"/>
</dbReference>
<sequence>MSNRTLSIDDRIYDYLCDVSINEPELLRQLREETAQIEYSVMQISPEQGQFMSLLIKLMKAERAIEIGTFTGYSSICVASAMPENGKLICCDISPQWTDIAEKYWALAGLESKIDLYSQPAENTLQMLLDDGNRKTFDFIFIDADKQNYIKYYEMALRLLKKGGIIAIDNTLWSGAVADPENIEPGTRAIRRFNEMLKNDNRVSQSLLTIGDGLTLILKETE</sequence>
<dbReference type="CDD" id="cd02440">
    <property type="entry name" value="AdoMet_MTases"/>
    <property type="match status" value="1"/>
</dbReference>
<dbReference type="AlphaFoldDB" id="A0A3B0WCP7"/>
<name>A0A3B0WCP7_9ZZZZ</name>
<keyword evidence="2 4" id="KW-0808">Transferase</keyword>
<dbReference type="PANTHER" id="PTHR10509">
    <property type="entry name" value="O-METHYLTRANSFERASE-RELATED"/>
    <property type="match status" value="1"/>
</dbReference>
<dbReference type="PROSITE" id="PS51682">
    <property type="entry name" value="SAM_OMT_I"/>
    <property type="match status" value="1"/>
</dbReference>
<dbReference type="GO" id="GO:0008171">
    <property type="term" value="F:O-methyltransferase activity"/>
    <property type="evidence" value="ECO:0007669"/>
    <property type="project" value="InterPro"/>
</dbReference>
<evidence type="ECO:0000256" key="1">
    <source>
        <dbReference type="ARBA" id="ARBA00022603"/>
    </source>
</evidence>
<proteinExistence type="predicted"/>
<dbReference type="Pfam" id="PF01596">
    <property type="entry name" value="Methyltransf_3"/>
    <property type="match status" value="1"/>
</dbReference>